<comment type="subcellular location">
    <subcellularLocation>
        <location evidence="10">Cell inner membrane</location>
    </subcellularLocation>
    <subcellularLocation>
        <location evidence="2">Cell membrane</location>
        <topology evidence="2">Single-pass membrane protein</topology>
    </subcellularLocation>
</comment>
<accession>A0A0U1NNQ8</accession>
<proteinExistence type="inferred from homology"/>
<keyword evidence="13" id="KW-1185">Reference proteome</keyword>
<evidence type="ECO:0000256" key="8">
    <source>
        <dbReference type="ARBA" id="ARBA00022989"/>
    </source>
</evidence>
<sequence>MKNHLISFALYGLPAVLILLAFMIGHTTIEPEQDRLKDPAQVAKEAAAAEIEEEQSDNDRSDEATAEDDPALVLGEPDFQYYPYPSTIIGNVPNSTKLFSFEIAVSIYDTPLAANVMITTLEEREPQLRPLILENAVDLDESVLLSKSGRADLEEDIKQTINTYLARWGYDPFIHAVEITSFIIT</sequence>
<comment type="function">
    <text evidence="1 10">Controls the rotational direction of flagella during chemotaxis.</text>
</comment>
<dbReference type="OrthoDB" id="9953227at2"/>
<evidence type="ECO:0000313" key="12">
    <source>
        <dbReference type="EMBL" id="CRK76133.1"/>
    </source>
</evidence>
<dbReference type="GO" id="GO:0009425">
    <property type="term" value="C:bacterial-type flagellum basal body"/>
    <property type="evidence" value="ECO:0007669"/>
    <property type="project" value="InterPro"/>
</dbReference>
<evidence type="ECO:0000256" key="9">
    <source>
        <dbReference type="ARBA" id="ARBA00023136"/>
    </source>
</evidence>
<dbReference type="Proteomes" id="UP000048949">
    <property type="component" value="Unassembled WGS sequence"/>
</dbReference>
<evidence type="ECO:0000256" key="1">
    <source>
        <dbReference type="ARBA" id="ARBA00002254"/>
    </source>
</evidence>
<feature type="region of interest" description="Disordered" evidence="11">
    <location>
        <begin position="35"/>
        <end position="70"/>
    </location>
</feature>
<dbReference type="AlphaFoldDB" id="A0A0U1NNQ8"/>
<dbReference type="GO" id="GO:0005886">
    <property type="term" value="C:plasma membrane"/>
    <property type="evidence" value="ECO:0007669"/>
    <property type="project" value="UniProtKB-SubCell"/>
</dbReference>
<dbReference type="EMBL" id="CVQV01000013">
    <property type="protein sequence ID" value="CRK76133.1"/>
    <property type="molecule type" value="Genomic_DNA"/>
</dbReference>
<dbReference type="Pfam" id="PF03748">
    <property type="entry name" value="FliL"/>
    <property type="match status" value="1"/>
</dbReference>
<gene>
    <name evidence="12" type="ORF">NIG5292_02190</name>
</gene>
<keyword evidence="9 10" id="KW-0472">Membrane</keyword>
<evidence type="ECO:0000256" key="10">
    <source>
        <dbReference type="RuleBase" id="RU364125"/>
    </source>
</evidence>
<keyword evidence="12" id="KW-0966">Cell projection</keyword>
<keyword evidence="8 10" id="KW-1133">Transmembrane helix</keyword>
<organism evidence="12 13">
    <name type="scientific">Nereida ignava</name>
    <dbReference type="NCBI Taxonomy" id="282199"/>
    <lineage>
        <taxon>Bacteria</taxon>
        <taxon>Pseudomonadati</taxon>
        <taxon>Pseudomonadota</taxon>
        <taxon>Alphaproteobacteria</taxon>
        <taxon>Rhodobacterales</taxon>
        <taxon>Roseobacteraceae</taxon>
        <taxon>Nereida</taxon>
    </lineage>
</organism>
<evidence type="ECO:0000256" key="11">
    <source>
        <dbReference type="SAM" id="MobiDB-lite"/>
    </source>
</evidence>
<keyword evidence="12" id="KW-0282">Flagellum</keyword>
<evidence type="ECO:0000256" key="6">
    <source>
        <dbReference type="ARBA" id="ARBA00022692"/>
    </source>
</evidence>
<keyword evidence="12" id="KW-0969">Cilium</keyword>
<keyword evidence="10" id="KW-0997">Cell inner membrane</keyword>
<name>A0A0U1NNQ8_9RHOB</name>
<evidence type="ECO:0000313" key="13">
    <source>
        <dbReference type="Proteomes" id="UP000048949"/>
    </source>
</evidence>
<evidence type="ECO:0000256" key="5">
    <source>
        <dbReference type="ARBA" id="ARBA00022500"/>
    </source>
</evidence>
<reference evidence="12 13" key="1">
    <citation type="submission" date="2015-04" db="EMBL/GenBank/DDBJ databases">
        <authorList>
            <person name="Syromyatnikov M.Y."/>
            <person name="Popov V.N."/>
        </authorList>
    </citation>
    <scope>NUCLEOTIDE SEQUENCE [LARGE SCALE GENOMIC DNA]</scope>
    <source>
        <strain evidence="12 13">CECT 5292</strain>
    </source>
</reference>
<keyword evidence="7 10" id="KW-0283">Flagellar rotation</keyword>
<dbReference type="InterPro" id="IPR005503">
    <property type="entry name" value="FliL"/>
</dbReference>
<keyword evidence="4" id="KW-1003">Cell membrane</keyword>
<feature type="transmembrane region" description="Helical" evidence="10">
    <location>
        <begin position="6"/>
        <end position="25"/>
    </location>
</feature>
<dbReference type="STRING" id="282199.GCA_001049735_02189"/>
<evidence type="ECO:0000256" key="2">
    <source>
        <dbReference type="ARBA" id="ARBA00004162"/>
    </source>
</evidence>
<evidence type="ECO:0000256" key="4">
    <source>
        <dbReference type="ARBA" id="ARBA00022475"/>
    </source>
</evidence>
<evidence type="ECO:0000256" key="7">
    <source>
        <dbReference type="ARBA" id="ARBA00022779"/>
    </source>
</evidence>
<keyword evidence="6 10" id="KW-0812">Transmembrane</keyword>
<dbReference type="RefSeq" id="WP_048599548.1">
    <property type="nucleotide sequence ID" value="NZ_CVPC01000013.1"/>
</dbReference>
<protein>
    <recommendedName>
        <fullName evidence="10">Flagellar protein FliL</fullName>
    </recommendedName>
</protein>
<dbReference type="GO" id="GO:0071973">
    <property type="term" value="P:bacterial-type flagellum-dependent cell motility"/>
    <property type="evidence" value="ECO:0007669"/>
    <property type="project" value="InterPro"/>
</dbReference>
<evidence type="ECO:0000256" key="3">
    <source>
        <dbReference type="ARBA" id="ARBA00008281"/>
    </source>
</evidence>
<comment type="similarity">
    <text evidence="3 10">Belongs to the FliL family.</text>
</comment>
<keyword evidence="5 10" id="KW-0145">Chemotaxis</keyword>
<dbReference type="GO" id="GO:0006935">
    <property type="term" value="P:chemotaxis"/>
    <property type="evidence" value="ECO:0007669"/>
    <property type="project" value="UniProtKB-KW"/>
</dbReference>